<evidence type="ECO:0000256" key="4">
    <source>
        <dbReference type="ARBA" id="ARBA00022692"/>
    </source>
</evidence>
<dbReference type="AlphaFoldDB" id="A0A1G7RLD1"/>
<evidence type="ECO:0000256" key="10">
    <source>
        <dbReference type="SAM" id="MobiDB-lite"/>
    </source>
</evidence>
<name>A0A1G7RLD1_9SPHN</name>
<evidence type="ECO:0000259" key="12">
    <source>
        <dbReference type="Pfam" id="PF00593"/>
    </source>
</evidence>
<protein>
    <submittedName>
        <fullName evidence="15">TonB-dependent receptor</fullName>
    </submittedName>
</protein>
<dbReference type="Gene3D" id="2.40.170.20">
    <property type="entry name" value="TonB-dependent receptor, beta-barrel domain"/>
    <property type="match status" value="1"/>
</dbReference>
<keyword evidence="6 8" id="KW-0472">Membrane</keyword>
<feature type="domain" description="TonB-dependent receptor-like beta-barrel" evidence="12">
    <location>
        <begin position="387"/>
        <end position="922"/>
    </location>
</feature>
<gene>
    <name evidence="14" type="ORF">GQR91_12705</name>
    <name evidence="15" type="ORF">SAMN05216557_11214</name>
</gene>
<dbReference type="EMBL" id="WSUT01000005">
    <property type="protein sequence ID" value="MWC44505.1"/>
    <property type="molecule type" value="Genomic_DNA"/>
</dbReference>
<dbReference type="NCBIfam" id="TIGR01782">
    <property type="entry name" value="TonB-Xanth-Caul"/>
    <property type="match status" value="1"/>
</dbReference>
<keyword evidence="16" id="KW-1185">Reference proteome</keyword>
<evidence type="ECO:0000256" key="8">
    <source>
        <dbReference type="PROSITE-ProRule" id="PRU01360"/>
    </source>
</evidence>
<evidence type="ECO:0000256" key="5">
    <source>
        <dbReference type="ARBA" id="ARBA00023077"/>
    </source>
</evidence>
<dbReference type="Pfam" id="PF07715">
    <property type="entry name" value="Plug"/>
    <property type="match status" value="1"/>
</dbReference>
<feature type="signal peptide" evidence="11">
    <location>
        <begin position="1"/>
        <end position="35"/>
    </location>
</feature>
<reference evidence="14 17" key="2">
    <citation type="submission" date="2019-12" db="EMBL/GenBank/DDBJ databases">
        <authorList>
            <person name="Zheng J."/>
        </authorList>
    </citation>
    <scope>NUCLEOTIDE SEQUENCE [LARGE SCALE GENOMIC DNA]</scope>
    <source>
        <strain evidence="14 17">DSM 27347</strain>
    </source>
</reference>
<dbReference type="EMBL" id="FNBI01000012">
    <property type="protein sequence ID" value="SDG11606.1"/>
    <property type="molecule type" value="Genomic_DNA"/>
</dbReference>
<evidence type="ECO:0000256" key="9">
    <source>
        <dbReference type="RuleBase" id="RU003357"/>
    </source>
</evidence>
<evidence type="ECO:0000256" key="7">
    <source>
        <dbReference type="ARBA" id="ARBA00023237"/>
    </source>
</evidence>
<dbReference type="InterPro" id="IPR037066">
    <property type="entry name" value="Plug_dom_sf"/>
</dbReference>
<evidence type="ECO:0000256" key="1">
    <source>
        <dbReference type="ARBA" id="ARBA00004571"/>
    </source>
</evidence>
<evidence type="ECO:0000313" key="14">
    <source>
        <dbReference type="EMBL" id="MWC44505.1"/>
    </source>
</evidence>
<dbReference type="Proteomes" id="UP000323502">
    <property type="component" value="Unassembled WGS sequence"/>
</dbReference>
<evidence type="ECO:0000256" key="2">
    <source>
        <dbReference type="ARBA" id="ARBA00022448"/>
    </source>
</evidence>
<keyword evidence="3 8" id="KW-1134">Transmembrane beta strand</keyword>
<dbReference type="PANTHER" id="PTHR40980:SF3">
    <property type="entry name" value="TONB-DEPENDENT RECEPTOR-LIKE BETA-BARREL DOMAIN-CONTAINING PROTEIN"/>
    <property type="match status" value="1"/>
</dbReference>
<evidence type="ECO:0000313" key="15">
    <source>
        <dbReference type="EMBL" id="SDG11606.1"/>
    </source>
</evidence>
<comment type="subcellular location">
    <subcellularLocation>
        <location evidence="1 8">Cell outer membrane</location>
        <topology evidence="1 8">Multi-pass membrane protein</topology>
    </subcellularLocation>
</comment>
<keyword evidence="11" id="KW-0732">Signal</keyword>
<evidence type="ECO:0000313" key="17">
    <source>
        <dbReference type="Proteomes" id="UP000436801"/>
    </source>
</evidence>
<sequence length="959" mass="104810">MPDTKQGLDIMKDKALLRASTAMLVGLFAAMPAQAQVAQETPKPDTPSDLSANPSVPAPSSQQGPADDGEIVVTGLRRSLESAQALKRNSDGIVDAIVAEDIGKLPDTFASAALARVSGVQVTRGAGEAAGVQIRGLPDISTTYNGREIFTAEGRFVAIQDFPAGTVAALEVYKNGTANLIEGGIGGQVNVRGRRPFDFNGFEVSGSLNGVHWEQSGKPTWNGNLLVSDRWDTGIGEMGLLVNASYVGLNYLDATREQSVVIGTTTAESAPGVGAGIRYPDAQGRFTSNGNRFRPSANAAFQWRPSPELEVYVDGLYQGYRSHDENQWMFVPIFGGPDFQLQNLTARPGAANVAQGATVVGGSIPDGYYTSASGRTNTYQIGGGMVWQRDRLQWSVDGAYTRSTYDFKLYNIDYLFARSPTRTVLFDGPDGGPTFNFVDFDPSDPNNFNVRGFFQEHLKVGGKDIQLRGDTQYDFDEGSFIKRIQAGLRYNDRDANRDRGAPYIDRLNNDPANALYRDLNIPISALPATVRQTRPAFSFNNNFPVYSFAGLSEESIRNNIDQLRAYFGAPEGLPAFNPTENFQANERALAAYAQVKYGADLNDSISVDGLLGIRAIRTKVSISGFVRDETSGAATPTFDPITARNEYTDYLPNASARFRFGDELQLRLNYNQTRTRPNFFDLNPTLTVGPPPTISPECQADPSLPQCINSNLRNISGGNPNLNPLTSNNYDISLEWYFSRAGSMTAALFRRDAQGFISRVNREGVDVGFGPSRLNLPENTGQTRFQGAEVQFTSFLDIDGLPDWAKGFGVQANATYVDSEGDLASDLGSNPNVAGRGLRFTGVSKWSGNLVGLYERPFFSARLAYNYRSNFVFEYGQVNLDVDANGAPRTGAIVEKGRGQLDFSTTVTPMPNITVAFDIVNLLGNPLRRYREFNDAGDQYARQIVYLERTYSLGIRFRF</sequence>
<dbReference type="Pfam" id="PF00593">
    <property type="entry name" value="TonB_dep_Rec_b-barrel"/>
    <property type="match status" value="1"/>
</dbReference>
<feature type="chain" id="PRO_5036307377" evidence="11">
    <location>
        <begin position="36"/>
        <end position="959"/>
    </location>
</feature>
<reference evidence="15 16" key="1">
    <citation type="submission" date="2016-10" db="EMBL/GenBank/DDBJ databases">
        <authorList>
            <person name="Varghese N."/>
            <person name="Submissions S."/>
        </authorList>
    </citation>
    <scope>NUCLEOTIDE SEQUENCE [LARGE SCALE GENOMIC DNA]</scope>
    <source>
        <strain evidence="15 16">S7-754</strain>
    </source>
</reference>
<evidence type="ECO:0000259" key="13">
    <source>
        <dbReference type="Pfam" id="PF07715"/>
    </source>
</evidence>
<dbReference type="Gene3D" id="2.170.130.10">
    <property type="entry name" value="TonB-dependent receptor, plug domain"/>
    <property type="match status" value="1"/>
</dbReference>
<keyword evidence="4 8" id="KW-0812">Transmembrane</keyword>
<evidence type="ECO:0000256" key="3">
    <source>
        <dbReference type="ARBA" id="ARBA00022452"/>
    </source>
</evidence>
<feature type="region of interest" description="Disordered" evidence="10">
    <location>
        <begin position="36"/>
        <end position="68"/>
    </location>
</feature>
<keyword evidence="2 8" id="KW-0813">Transport</keyword>
<dbReference type="InterPro" id="IPR012910">
    <property type="entry name" value="Plug_dom"/>
</dbReference>
<dbReference type="SUPFAM" id="SSF56935">
    <property type="entry name" value="Porins"/>
    <property type="match status" value="1"/>
</dbReference>
<dbReference type="InterPro" id="IPR000531">
    <property type="entry name" value="Beta-barrel_TonB"/>
</dbReference>
<dbReference type="OrthoDB" id="5476657at2"/>
<dbReference type="Proteomes" id="UP000436801">
    <property type="component" value="Unassembled WGS sequence"/>
</dbReference>
<evidence type="ECO:0000256" key="6">
    <source>
        <dbReference type="ARBA" id="ARBA00023136"/>
    </source>
</evidence>
<dbReference type="InterPro" id="IPR010104">
    <property type="entry name" value="TonB_rcpt_bac"/>
</dbReference>
<evidence type="ECO:0000313" key="16">
    <source>
        <dbReference type="Proteomes" id="UP000323502"/>
    </source>
</evidence>
<organism evidence="15 16">
    <name type="scientific">Sphingomonas carotinifaciens</name>
    <dbReference type="NCBI Taxonomy" id="1166323"/>
    <lineage>
        <taxon>Bacteria</taxon>
        <taxon>Pseudomonadati</taxon>
        <taxon>Pseudomonadota</taxon>
        <taxon>Alphaproteobacteria</taxon>
        <taxon>Sphingomonadales</taxon>
        <taxon>Sphingomonadaceae</taxon>
        <taxon>Sphingomonas</taxon>
    </lineage>
</organism>
<feature type="domain" description="TonB-dependent receptor plug" evidence="13">
    <location>
        <begin position="87"/>
        <end position="187"/>
    </location>
</feature>
<keyword evidence="7 8" id="KW-0998">Cell outer membrane</keyword>
<keyword evidence="5 9" id="KW-0798">TonB box</keyword>
<accession>A0A1G7RLD1</accession>
<comment type="similarity">
    <text evidence="8 9">Belongs to the TonB-dependent receptor family.</text>
</comment>
<keyword evidence="15" id="KW-0675">Receptor</keyword>
<dbReference type="InterPro" id="IPR036942">
    <property type="entry name" value="Beta-barrel_TonB_sf"/>
</dbReference>
<proteinExistence type="inferred from homology"/>
<dbReference type="RefSeq" id="WP_149683514.1">
    <property type="nucleotide sequence ID" value="NZ_FNBI01000012.1"/>
</dbReference>
<feature type="compositionally biased region" description="Polar residues" evidence="10">
    <location>
        <begin position="48"/>
        <end position="64"/>
    </location>
</feature>
<dbReference type="InterPro" id="IPR039426">
    <property type="entry name" value="TonB-dep_rcpt-like"/>
</dbReference>
<evidence type="ECO:0000256" key="11">
    <source>
        <dbReference type="SAM" id="SignalP"/>
    </source>
</evidence>
<dbReference type="GO" id="GO:0009279">
    <property type="term" value="C:cell outer membrane"/>
    <property type="evidence" value="ECO:0007669"/>
    <property type="project" value="UniProtKB-SubCell"/>
</dbReference>
<dbReference type="PROSITE" id="PS52016">
    <property type="entry name" value="TONB_DEPENDENT_REC_3"/>
    <property type="match status" value="1"/>
</dbReference>
<dbReference type="PANTHER" id="PTHR40980">
    <property type="entry name" value="PLUG DOMAIN-CONTAINING PROTEIN"/>
    <property type="match status" value="1"/>
</dbReference>